<dbReference type="PANTHER" id="PTHR33545">
    <property type="entry name" value="UPF0750 MEMBRANE PROTEIN YITT-RELATED"/>
    <property type="match status" value="1"/>
</dbReference>
<evidence type="ECO:0000256" key="6">
    <source>
        <dbReference type="SAM" id="MobiDB-lite"/>
    </source>
</evidence>
<keyword evidence="5 7" id="KW-0472">Membrane</keyword>
<feature type="transmembrane region" description="Helical" evidence="7">
    <location>
        <begin position="196"/>
        <end position="213"/>
    </location>
</feature>
<reference evidence="8 9" key="1">
    <citation type="submission" date="2017-02" db="EMBL/GenBank/DDBJ databases">
        <authorList>
            <person name="Varghese N."/>
            <person name="Submissions S."/>
        </authorList>
    </citation>
    <scope>NUCLEOTIDE SEQUENCE [LARGE SCALE GENOMIC DNA]</scope>
    <source>
        <strain evidence="8 9">VKM Ac-1787</strain>
    </source>
</reference>
<keyword evidence="2" id="KW-1003">Cell membrane</keyword>
<evidence type="ECO:0000256" key="7">
    <source>
        <dbReference type="SAM" id="Phobius"/>
    </source>
</evidence>
<feature type="region of interest" description="Disordered" evidence="6">
    <location>
        <begin position="1"/>
        <end position="26"/>
    </location>
</feature>
<protein>
    <submittedName>
        <fullName evidence="8">Uncharacterized 5xTM membrane BCR, YitT family COG1284</fullName>
    </submittedName>
</protein>
<feature type="transmembrane region" description="Helical" evidence="7">
    <location>
        <begin position="105"/>
        <end position="124"/>
    </location>
</feature>
<evidence type="ECO:0000256" key="3">
    <source>
        <dbReference type="ARBA" id="ARBA00022692"/>
    </source>
</evidence>
<organism evidence="8 9">
    <name type="scientific">Plantibacter cousiniae</name>
    <name type="common">nom. nud.</name>
    <dbReference type="NCBI Taxonomy" id="199709"/>
    <lineage>
        <taxon>Bacteria</taxon>
        <taxon>Bacillati</taxon>
        <taxon>Actinomycetota</taxon>
        <taxon>Actinomycetes</taxon>
        <taxon>Micrococcales</taxon>
        <taxon>Microbacteriaceae</taxon>
        <taxon>Plantibacter</taxon>
    </lineage>
</organism>
<comment type="subcellular location">
    <subcellularLocation>
        <location evidence="1">Cell membrane</location>
        <topology evidence="1">Multi-pass membrane protein</topology>
    </subcellularLocation>
</comment>
<dbReference type="Proteomes" id="UP000190827">
    <property type="component" value="Unassembled WGS sequence"/>
</dbReference>
<name>A0ABY1LGW9_9MICO</name>
<keyword evidence="9" id="KW-1185">Reference proteome</keyword>
<evidence type="ECO:0000256" key="4">
    <source>
        <dbReference type="ARBA" id="ARBA00022989"/>
    </source>
</evidence>
<proteinExistence type="predicted"/>
<sequence length="222" mass="22898">MSTQQPSAATSSAQQAPSTPAPAPSPVRHGAVEDILGLLVGVTVVSFGLFILKAGSAVTGGTAGLSLLVSYLAPVPFPVLFIAINLPFFLLAIRGKGWVFTLRSGGAIVLVSVLSGVHPLFLPVGHIDPFYAAVVGNVLCGVGILILFRHRASLGGFNIVALILQDRFGIRAGYVLMAVDTVVVLVSLVAVPPLNVLVSALGAVLLNLILALNHRPGRYLGV</sequence>
<keyword evidence="4 7" id="KW-1133">Transmembrane helix</keyword>
<evidence type="ECO:0000313" key="8">
    <source>
        <dbReference type="EMBL" id="SKC39277.1"/>
    </source>
</evidence>
<dbReference type="InterPro" id="IPR051461">
    <property type="entry name" value="UPF0750_membrane"/>
</dbReference>
<evidence type="ECO:0000313" key="9">
    <source>
        <dbReference type="Proteomes" id="UP000190827"/>
    </source>
</evidence>
<evidence type="ECO:0000256" key="5">
    <source>
        <dbReference type="ARBA" id="ARBA00023136"/>
    </source>
</evidence>
<feature type="compositionally biased region" description="Low complexity" evidence="6">
    <location>
        <begin position="1"/>
        <end position="18"/>
    </location>
</feature>
<evidence type="ECO:0000256" key="2">
    <source>
        <dbReference type="ARBA" id="ARBA00022475"/>
    </source>
</evidence>
<keyword evidence="3 7" id="KW-0812">Transmembrane</keyword>
<dbReference type="EMBL" id="FUZO01000001">
    <property type="protein sequence ID" value="SKC39277.1"/>
    <property type="molecule type" value="Genomic_DNA"/>
</dbReference>
<evidence type="ECO:0000256" key="1">
    <source>
        <dbReference type="ARBA" id="ARBA00004651"/>
    </source>
</evidence>
<feature type="transmembrane region" description="Helical" evidence="7">
    <location>
        <begin position="35"/>
        <end position="55"/>
    </location>
</feature>
<dbReference type="Pfam" id="PF02588">
    <property type="entry name" value="YitT_membrane"/>
    <property type="match status" value="1"/>
</dbReference>
<feature type="transmembrane region" description="Helical" evidence="7">
    <location>
        <begin position="168"/>
        <end position="190"/>
    </location>
</feature>
<feature type="transmembrane region" description="Helical" evidence="7">
    <location>
        <begin position="75"/>
        <end position="93"/>
    </location>
</feature>
<dbReference type="InterPro" id="IPR003740">
    <property type="entry name" value="YitT"/>
</dbReference>
<feature type="transmembrane region" description="Helical" evidence="7">
    <location>
        <begin position="130"/>
        <end position="148"/>
    </location>
</feature>
<gene>
    <name evidence="8" type="ORF">SAMN06295973_0495</name>
</gene>
<dbReference type="RefSeq" id="WP_079704563.1">
    <property type="nucleotide sequence ID" value="NZ_FUZO01000001.1"/>
</dbReference>
<comment type="caution">
    <text evidence="8">The sequence shown here is derived from an EMBL/GenBank/DDBJ whole genome shotgun (WGS) entry which is preliminary data.</text>
</comment>
<dbReference type="PANTHER" id="PTHR33545:SF5">
    <property type="entry name" value="UPF0750 MEMBRANE PROTEIN YITT"/>
    <property type="match status" value="1"/>
</dbReference>
<accession>A0ABY1LGW9</accession>